<feature type="domain" description="HD-GYP" evidence="2">
    <location>
        <begin position="27"/>
        <end position="242"/>
    </location>
</feature>
<dbReference type="CDD" id="cd00077">
    <property type="entry name" value="HDc"/>
    <property type="match status" value="1"/>
</dbReference>
<evidence type="ECO:0000313" key="3">
    <source>
        <dbReference type="EMBL" id="PXX01403.1"/>
    </source>
</evidence>
<feature type="domain" description="HTH luxR-type" evidence="1">
    <location>
        <begin position="449"/>
        <end position="514"/>
    </location>
</feature>
<dbReference type="InterPro" id="IPR000792">
    <property type="entry name" value="Tscrpt_reg_LuxR_C"/>
</dbReference>
<dbReference type="GO" id="GO:0006355">
    <property type="term" value="P:regulation of DNA-templated transcription"/>
    <property type="evidence" value="ECO:0007669"/>
    <property type="project" value="InterPro"/>
</dbReference>
<dbReference type="OrthoDB" id="9802066at2"/>
<reference evidence="3 4" key="2">
    <citation type="submission" date="2018-06" db="EMBL/GenBank/DDBJ databases">
        <title>Sequencing of bacterial isolates from soil warming experiment in Harvard Forest, Massachusetts, USA.</title>
        <authorList>
            <person name="Deangelis K.PhD."/>
        </authorList>
    </citation>
    <scope>NUCLEOTIDE SEQUENCE [LARGE SCALE GENOMIC DNA]</scope>
    <source>
        <strain evidence="3 4">GAS496</strain>
    </source>
</reference>
<dbReference type="SUPFAM" id="SSF109604">
    <property type="entry name" value="HD-domain/PDEase-like"/>
    <property type="match status" value="2"/>
</dbReference>
<name>A0A318H7U2_9MYCO</name>
<keyword evidence="4" id="KW-1185">Reference proteome</keyword>
<dbReference type="InterPro" id="IPR016032">
    <property type="entry name" value="Sig_transdc_resp-reg_C-effctor"/>
</dbReference>
<organism evidence="3 4">
    <name type="scientific">Mycolicibacterium moriokaense</name>
    <dbReference type="NCBI Taxonomy" id="39691"/>
    <lineage>
        <taxon>Bacteria</taxon>
        <taxon>Bacillati</taxon>
        <taxon>Actinomycetota</taxon>
        <taxon>Actinomycetes</taxon>
        <taxon>Mycobacteriales</taxon>
        <taxon>Mycobacteriaceae</taxon>
        <taxon>Mycolicibacterium</taxon>
    </lineage>
</organism>
<dbReference type="SMART" id="SM00471">
    <property type="entry name" value="HDc"/>
    <property type="match status" value="1"/>
</dbReference>
<dbReference type="InterPro" id="IPR003607">
    <property type="entry name" value="HD/PDEase_dom"/>
</dbReference>
<evidence type="ECO:0000259" key="2">
    <source>
        <dbReference type="PROSITE" id="PS51832"/>
    </source>
</evidence>
<dbReference type="EMBL" id="QJJU01000030">
    <property type="protein sequence ID" value="PXX01403.1"/>
    <property type="molecule type" value="Genomic_DNA"/>
</dbReference>
<dbReference type="Gene3D" id="1.10.3210.10">
    <property type="entry name" value="Hypothetical protein af1432"/>
    <property type="match status" value="2"/>
</dbReference>
<dbReference type="GO" id="GO:0003677">
    <property type="term" value="F:DNA binding"/>
    <property type="evidence" value="ECO:0007669"/>
    <property type="project" value="InterPro"/>
</dbReference>
<dbReference type="RefSeq" id="WP_110319564.1">
    <property type="nucleotide sequence ID" value="NZ_QJJU01000030.1"/>
</dbReference>
<dbReference type="Proteomes" id="UP000247781">
    <property type="component" value="Unassembled WGS sequence"/>
</dbReference>
<dbReference type="PROSITE" id="PS50043">
    <property type="entry name" value="HTH_LUXR_2"/>
    <property type="match status" value="1"/>
</dbReference>
<feature type="domain" description="HD-GYP" evidence="2">
    <location>
        <begin position="258"/>
        <end position="454"/>
    </location>
</feature>
<dbReference type="PROSITE" id="PS51832">
    <property type="entry name" value="HD_GYP"/>
    <property type="match status" value="2"/>
</dbReference>
<dbReference type="SUPFAM" id="SSF46894">
    <property type="entry name" value="C-terminal effector domain of the bipartite response regulators"/>
    <property type="match status" value="1"/>
</dbReference>
<dbReference type="SMART" id="SM00421">
    <property type="entry name" value="HTH_LUXR"/>
    <property type="match status" value="1"/>
</dbReference>
<dbReference type="InterPro" id="IPR037522">
    <property type="entry name" value="HD_GYP_dom"/>
</dbReference>
<dbReference type="PANTHER" id="PTHR45228:SF1">
    <property type="entry name" value="CYCLIC DI-GMP PHOSPHODIESTERASE TM_0186"/>
    <property type="match status" value="1"/>
</dbReference>
<dbReference type="PANTHER" id="PTHR45228">
    <property type="entry name" value="CYCLIC DI-GMP PHOSPHODIESTERASE TM_0186-RELATED"/>
    <property type="match status" value="1"/>
</dbReference>
<gene>
    <name evidence="3" type="ORF">C8E89_13030</name>
</gene>
<comment type="caution">
    <text evidence="3">The sequence shown here is derived from an EMBL/GenBank/DDBJ whole genome shotgun (WGS) entry which is preliminary data.</text>
</comment>
<dbReference type="AlphaFoldDB" id="A0A318H7U2"/>
<reference evidence="4" key="1">
    <citation type="submission" date="2018-05" db="EMBL/GenBank/DDBJ databases">
        <authorList>
            <person name="Deangelis K."/>
            <person name="Huntemann M."/>
            <person name="Clum A."/>
            <person name="Pillay M."/>
            <person name="Palaniappan K."/>
            <person name="Varghese N."/>
            <person name="Mikhailova N."/>
            <person name="Stamatis D."/>
            <person name="Reddy T."/>
            <person name="Daum C."/>
            <person name="Shapiro N."/>
            <person name="Ivanova N."/>
            <person name="Kyrpides N."/>
            <person name="Woyke T."/>
        </authorList>
    </citation>
    <scope>NUCLEOTIDE SEQUENCE [LARGE SCALE GENOMIC DNA]</scope>
    <source>
        <strain evidence="4">GAS496</strain>
    </source>
</reference>
<accession>A0A318H7U2</accession>
<evidence type="ECO:0000259" key="1">
    <source>
        <dbReference type="PROSITE" id="PS50043"/>
    </source>
</evidence>
<sequence>MTSGRPPELPTRAEVLAALSVAVDLGLGQPAEHMLRSALIATRLSDRLGLSQTQRDCIYYSTLIMWIGCHADSHEYARWFGDDISVRRSAYLVDWSGLPYQRFLLTNIRHGESVLQRLKTISALYLNARGHISSLIHSHCTSAALLAERIGLASDVQAAVRCTFERFDGGGLPEGVSGEQIPIEMRVAQVADMVEVHQREYGTGGAVAMARSRRGGQFDPAVVDAFVDDPESLLAIPATGDVWVPALQQAPDRHTMLDEDALDELLVAIGDFVDLKCPFTLGHSRATAQLAADAAVAVGLDAGDIALTRRAAHIHDIGRIGVSNQIWSKPSDLTMAEFERMRLHPYLTERILHRVPGLQEVASIAANHHECLNGSGYPRGLSARQLTMPDRLVACAVSYQSALEPRPYREALSPASAARRLRARVGDGELDEVAADAVLHAAGQASHKSKPRPDGLTTREVEVLRLVAQGASNREIAAKLVISEKTARNHVERSYAKIGVSNRIGASMYALERGLVGHVEN</sequence>
<evidence type="ECO:0000313" key="4">
    <source>
        <dbReference type="Proteomes" id="UP000247781"/>
    </source>
</evidence>
<dbReference type="Pfam" id="PF00196">
    <property type="entry name" value="GerE"/>
    <property type="match status" value="1"/>
</dbReference>
<dbReference type="PRINTS" id="PR00038">
    <property type="entry name" value="HTHLUXR"/>
</dbReference>
<dbReference type="CDD" id="cd06170">
    <property type="entry name" value="LuxR_C_like"/>
    <property type="match status" value="1"/>
</dbReference>
<dbReference type="InterPro" id="IPR036388">
    <property type="entry name" value="WH-like_DNA-bd_sf"/>
</dbReference>
<dbReference type="Gene3D" id="1.10.10.10">
    <property type="entry name" value="Winged helix-like DNA-binding domain superfamily/Winged helix DNA-binding domain"/>
    <property type="match status" value="1"/>
</dbReference>
<dbReference type="Pfam" id="PF13487">
    <property type="entry name" value="HD_5"/>
    <property type="match status" value="2"/>
</dbReference>
<protein>
    <submittedName>
        <fullName evidence="3">LuxR family transcriptional regulator</fullName>
    </submittedName>
</protein>
<dbReference type="InterPro" id="IPR052020">
    <property type="entry name" value="Cyclic_di-GMP/3'3'-cGAMP_PDE"/>
</dbReference>
<proteinExistence type="predicted"/>